<dbReference type="Gene3D" id="3.30.565.10">
    <property type="entry name" value="Histidine kinase-like ATPase, C-terminal domain"/>
    <property type="match status" value="1"/>
</dbReference>
<evidence type="ECO:0000259" key="12">
    <source>
        <dbReference type="PROSITE" id="PS50109"/>
    </source>
</evidence>
<dbReference type="PANTHER" id="PTHR45436">
    <property type="entry name" value="SENSOR HISTIDINE KINASE YKOH"/>
    <property type="match status" value="1"/>
</dbReference>
<keyword evidence="15" id="KW-1185">Reference proteome</keyword>
<evidence type="ECO:0000256" key="9">
    <source>
        <dbReference type="ARBA" id="ARBA00023012"/>
    </source>
</evidence>
<dbReference type="SMART" id="SM00304">
    <property type="entry name" value="HAMP"/>
    <property type="match status" value="1"/>
</dbReference>
<evidence type="ECO:0000313" key="15">
    <source>
        <dbReference type="Proteomes" id="UP000008366"/>
    </source>
</evidence>
<evidence type="ECO:0000256" key="7">
    <source>
        <dbReference type="ARBA" id="ARBA00022777"/>
    </source>
</evidence>
<evidence type="ECO:0000256" key="10">
    <source>
        <dbReference type="ARBA" id="ARBA00023136"/>
    </source>
</evidence>
<keyword evidence="10 11" id="KW-0472">Membrane</keyword>
<feature type="transmembrane region" description="Helical" evidence="11">
    <location>
        <begin position="20"/>
        <end position="41"/>
    </location>
</feature>
<dbReference type="InterPro" id="IPR004358">
    <property type="entry name" value="Sig_transdc_His_kin-like_C"/>
</dbReference>
<evidence type="ECO:0000259" key="13">
    <source>
        <dbReference type="PROSITE" id="PS50885"/>
    </source>
</evidence>
<dbReference type="Pfam" id="PF00672">
    <property type="entry name" value="HAMP"/>
    <property type="match status" value="1"/>
</dbReference>
<gene>
    <name evidence="14" type="ORF">KILIM_026_00750</name>
</gene>
<dbReference type="STRING" id="1184609.KILIM_026_00750"/>
<dbReference type="InterPro" id="IPR003660">
    <property type="entry name" value="HAMP_dom"/>
</dbReference>
<comment type="catalytic activity">
    <reaction evidence="1">
        <text>ATP + protein L-histidine = ADP + protein N-phospho-L-histidine.</text>
        <dbReference type="EC" id="2.7.13.3"/>
    </reaction>
</comment>
<feature type="domain" description="HAMP" evidence="13">
    <location>
        <begin position="97"/>
        <end position="150"/>
    </location>
</feature>
<dbReference type="PROSITE" id="PS50109">
    <property type="entry name" value="HIS_KIN"/>
    <property type="match status" value="1"/>
</dbReference>
<keyword evidence="4" id="KW-0597">Phosphoprotein</keyword>
<keyword evidence="6 11" id="KW-0812">Transmembrane</keyword>
<dbReference type="Gene3D" id="1.10.287.130">
    <property type="match status" value="1"/>
</dbReference>
<evidence type="ECO:0000256" key="8">
    <source>
        <dbReference type="ARBA" id="ARBA00022989"/>
    </source>
</evidence>
<dbReference type="CDD" id="cd00075">
    <property type="entry name" value="HATPase"/>
    <property type="match status" value="1"/>
</dbReference>
<dbReference type="InterPro" id="IPR003661">
    <property type="entry name" value="HisK_dim/P_dom"/>
</dbReference>
<dbReference type="FunFam" id="3.30.565.10:FF:000006">
    <property type="entry name" value="Sensor histidine kinase WalK"/>
    <property type="match status" value="1"/>
</dbReference>
<dbReference type="InterPro" id="IPR050428">
    <property type="entry name" value="TCS_sensor_his_kinase"/>
</dbReference>
<dbReference type="Pfam" id="PF00512">
    <property type="entry name" value="HisKA"/>
    <property type="match status" value="1"/>
</dbReference>
<dbReference type="EMBL" id="BAHD01000026">
    <property type="protein sequence ID" value="GAB95804.1"/>
    <property type="molecule type" value="Genomic_DNA"/>
</dbReference>
<dbReference type="SMART" id="SM00388">
    <property type="entry name" value="HisKA"/>
    <property type="match status" value="1"/>
</dbReference>
<dbReference type="InterPro" id="IPR036097">
    <property type="entry name" value="HisK_dim/P_sf"/>
</dbReference>
<organism evidence="14 15">
    <name type="scientific">Kineosphaera limosa NBRC 100340</name>
    <dbReference type="NCBI Taxonomy" id="1184609"/>
    <lineage>
        <taxon>Bacteria</taxon>
        <taxon>Bacillati</taxon>
        <taxon>Actinomycetota</taxon>
        <taxon>Actinomycetes</taxon>
        <taxon>Micrococcales</taxon>
        <taxon>Dermatophilaceae</taxon>
        <taxon>Kineosphaera</taxon>
    </lineage>
</organism>
<dbReference type="eggNOG" id="COG5002">
    <property type="taxonomic scope" value="Bacteria"/>
</dbReference>
<dbReference type="InterPro" id="IPR003594">
    <property type="entry name" value="HATPase_dom"/>
</dbReference>
<dbReference type="InterPro" id="IPR005467">
    <property type="entry name" value="His_kinase_dom"/>
</dbReference>
<reference evidence="14 15" key="1">
    <citation type="submission" date="2012-08" db="EMBL/GenBank/DDBJ databases">
        <title>Whole genome shotgun sequence of Kineosphaera limosa NBRC 100340.</title>
        <authorList>
            <person name="Yoshida I."/>
            <person name="Isaki S."/>
            <person name="Hosoyama A."/>
            <person name="Tsuchikane K."/>
            <person name="Katsumata H."/>
            <person name="Ando Y."/>
            <person name="Ohji S."/>
            <person name="Hamada M."/>
            <person name="Tamura T."/>
            <person name="Yamazoe A."/>
            <person name="Yamazaki S."/>
            <person name="Fujita N."/>
        </authorList>
    </citation>
    <scope>NUCLEOTIDE SEQUENCE [LARGE SCALE GENOMIC DNA]</scope>
    <source>
        <strain evidence="14 15">NBRC 100340</strain>
    </source>
</reference>
<feature type="domain" description="Histidine kinase" evidence="12">
    <location>
        <begin position="158"/>
        <end position="374"/>
    </location>
</feature>
<dbReference type="Pfam" id="PF02518">
    <property type="entry name" value="HATPase_c"/>
    <property type="match status" value="1"/>
</dbReference>
<dbReference type="OrthoDB" id="9786919at2"/>
<dbReference type="CDD" id="cd06225">
    <property type="entry name" value="HAMP"/>
    <property type="match status" value="1"/>
</dbReference>
<keyword evidence="9" id="KW-0902">Two-component regulatory system</keyword>
<dbReference type="InterPro" id="IPR036890">
    <property type="entry name" value="HATPase_C_sf"/>
</dbReference>
<dbReference type="SMART" id="SM00387">
    <property type="entry name" value="HATPase_c"/>
    <property type="match status" value="1"/>
</dbReference>
<evidence type="ECO:0000256" key="6">
    <source>
        <dbReference type="ARBA" id="ARBA00022692"/>
    </source>
</evidence>
<comment type="subcellular location">
    <subcellularLocation>
        <location evidence="2">Cell membrane</location>
    </subcellularLocation>
</comment>
<dbReference type="Gene3D" id="6.10.340.10">
    <property type="match status" value="1"/>
</dbReference>
<evidence type="ECO:0000256" key="3">
    <source>
        <dbReference type="ARBA" id="ARBA00012438"/>
    </source>
</evidence>
<dbReference type="GO" id="GO:0000155">
    <property type="term" value="F:phosphorelay sensor kinase activity"/>
    <property type="evidence" value="ECO:0007669"/>
    <property type="project" value="InterPro"/>
</dbReference>
<dbReference type="CDD" id="cd00082">
    <property type="entry name" value="HisKA"/>
    <property type="match status" value="1"/>
</dbReference>
<dbReference type="AlphaFoldDB" id="K6XAI8"/>
<dbReference type="Proteomes" id="UP000008366">
    <property type="component" value="Unassembled WGS sequence"/>
</dbReference>
<dbReference type="EC" id="2.7.13.3" evidence="3"/>
<keyword evidence="8 11" id="KW-1133">Transmembrane helix</keyword>
<protein>
    <recommendedName>
        <fullName evidence="3">histidine kinase</fullName>
        <ecNumber evidence="3">2.7.13.3</ecNumber>
    </recommendedName>
</protein>
<dbReference type="PRINTS" id="PR00344">
    <property type="entry name" value="BCTRLSENSOR"/>
</dbReference>
<feature type="transmembrane region" description="Helical" evidence="11">
    <location>
        <begin position="72"/>
        <end position="95"/>
    </location>
</feature>
<sequence length="374" mass="40130">MTATRSVSRLWPRGLAGRLLAGQAIVLLAGALTAGLVATLVGPPIFHEHLLQAGHRENAPELVHIEMAYRDASLISVGGALLISLLAATTVSWFLTRRLREPLDQISGAARELSRGHYGTRVPTLGAGTELETLAQTFNAMAVRLEGVEDTRRRMLSDLAHELRTPIATLSAYHEGLHDGVAQLGPQSRSALTEQTDRLARLADDIDEVSTAEEGRLALDLQETPLSSLLRAAHEGMRDRYDEKGVNLMVDTDSIADVHVRVDRNRIGQILTNLLANSLRHTPPGGTVTIHGGRNDHEATITVADNGDGMTPEQLAHAFERFYRGDSARTRDRTGSGIGLTISKAIADAHGGSLSAESPGLRQGASFTVTLALN</sequence>
<evidence type="ECO:0000256" key="4">
    <source>
        <dbReference type="ARBA" id="ARBA00022553"/>
    </source>
</evidence>
<proteinExistence type="predicted"/>
<dbReference type="RefSeq" id="WP_006592336.1">
    <property type="nucleotide sequence ID" value="NZ_BAHD01000026.1"/>
</dbReference>
<evidence type="ECO:0000256" key="11">
    <source>
        <dbReference type="SAM" id="Phobius"/>
    </source>
</evidence>
<comment type="caution">
    <text evidence="14">The sequence shown here is derived from an EMBL/GenBank/DDBJ whole genome shotgun (WGS) entry which is preliminary data.</text>
</comment>
<evidence type="ECO:0000256" key="2">
    <source>
        <dbReference type="ARBA" id="ARBA00004236"/>
    </source>
</evidence>
<evidence type="ECO:0000256" key="5">
    <source>
        <dbReference type="ARBA" id="ARBA00022679"/>
    </source>
</evidence>
<dbReference type="SUPFAM" id="SSF47384">
    <property type="entry name" value="Homodimeric domain of signal transducing histidine kinase"/>
    <property type="match status" value="1"/>
</dbReference>
<keyword evidence="7 14" id="KW-0418">Kinase</keyword>
<dbReference type="PROSITE" id="PS50885">
    <property type="entry name" value="HAMP"/>
    <property type="match status" value="1"/>
</dbReference>
<accession>K6XAI8</accession>
<dbReference type="SUPFAM" id="SSF55874">
    <property type="entry name" value="ATPase domain of HSP90 chaperone/DNA topoisomerase II/histidine kinase"/>
    <property type="match status" value="1"/>
</dbReference>
<evidence type="ECO:0000256" key="1">
    <source>
        <dbReference type="ARBA" id="ARBA00000085"/>
    </source>
</evidence>
<evidence type="ECO:0000313" key="14">
    <source>
        <dbReference type="EMBL" id="GAB95804.1"/>
    </source>
</evidence>
<dbReference type="PANTHER" id="PTHR45436:SF5">
    <property type="entry name" value="SENSOR HISTIDINE KINASE TRCS"/>
    <property type="match status" value="1"/>
</dbReference>
<dbReference type="SUPFAM" id="SSF158472">
    <property type="entry name" value="HAMP domain-like"/>
    <property type="match status" value="1"/>
</dbReference>
<name>K6XAI8_9MICO</name>
<dbReference type="GO" id="GO:0005886">
    <property type="term" value="C:plasma membrane"/>
    <property type="evidence" value="ECO:0007669"/>
    <property type="project" value="UniProtKB-SubCell"/>
</dbReference>
<keyword evidence="5" id="KW-0808">Transferase</keyword>